<evidence type="ECO:0000313" key="2">
    <source>
        <dbReference type="EMBL" id="TDS13153.1"/>
    </source>
</evidence>
<dbReference type="InterPro" id="IPR008136">
    <property type="entry name" value="CinA_C"/>
</dbReference>
<protein>
    <submittedName>
        <fullName evidence="2">Competence/damage-inducible protein cinA</fullName>
    </submittedName>
</protein>
<dbReference type="Proteomes" id="UP000294752">
    <property type="component" value="Unassembled WGS sequence"/>
</dbReference>
<dbReference type="RefSeq" id="WP_243836067.1">
    <property type="nucleotide sequence ID" value="NZ_SNZV01000005.1"/>
</dbReference>
<dbReference type="Gene3D" id="3.90.950.20">
    <property type="entry name" value="CinA-like"/>
    <property type="match status" value="1"/>
</dbReference>
<dbReference type="NCBIfam" id="TIGR00199">
    <property type="entry name" value="PncC_domain"/>
    <property type="match status" value="1"/>
</dbReference>
<accession>A0A4R7CXA8</accession>
<name>A0A4R7CXA8_9SPHI</name>
<dbReference type="SUPFAM" id="SSF142433">
    <property type="entry name" value="CinA-like"/>
    <property type="match status" value="1"/>
</dbReference>
<reference evidence="2 3" key="1">
    <citation type="submission" date="2019-03" db="EMBL/GenBank/DDBJ databases">
        <title>Genomic Encyclopedia of Type Strains, Phase III (KMG-III): the genomes of soil and plant-associated and newly described type strains.</title>
        <authorList>
            <person name="Whitman W."/>
        </authorList>
    </citation>
    <scope>NUCLEOTIDE SEQUENCE [LARGE SCALE GENOMIC DNA]</scope>
    <source>
        <strain evidence="2 3">CGMCC 1.12801</strain>
    </source>
</reference>
<organism evidence="2 3">
    <name type="scientific">Sphingobacterium paludis</name>
    <dbReference type="NCBI Taxonomy" id="1476465"/>
    <lineage>
        <taxon>Bacteria</taxon>
        <taxon>Pseudomonadati</taxon>
        <taxon>Bacteroidota</taxon>
        <taxon>Sphingobacteriia</taxon>
        <taxon>Sphingobacteriales</taxon>
        <taxon>Sphingobacteriaceae</taxon>
        <taxon>Sphingobacterium</taxon>
    </lineage>
</organism>
<proteinExistence type="predicted"/>
<gene>
    <name evidence="2" type="ORF">B0I21_105287</name>
</gene>
<dbReference type="InterPro" id="IPR036653">
    <property type="entry name" value="CinA-like_C"/>
</dbReference>
<evidence type="ECO:0000259" key="1">
    <source>
        <dbReference type="Pfam" id="PF02464"/>
    </source>
</evidence>
<evidence type="ECO:0000313" key="3">
    <source>
        <dbReference type="Proteomes" id="UP000294752"/>
    </source>
</evidence>
<dbReference type="AlphaFoldDB" id="A0A4R7CXA8"/>
<sequence length="169" mass="18426">MENRQMNAHYRDAVVRCSSLLAEQELTIAFAESATAGKLAYEFSLTAQSGDILKGGIVCYNACVKEDMLGISKAMIDTFTPESAEVTQHMCRSLKTKMPAEVSVAVTGLTSAGGSETPEKPVGTMFFCIMHQHSLYERRVVHHGTPEEIIEKTIIDICETIADISGTPH</sequence>
<comment type="caution">
    <text evidence="2">The sequence shown here is derived from an EMBL/GenBank/DDBJ whole genome shotgun (WGS) entry which is preliminary data.</text>
</comment>
<dbReference type="Pfam" id="PF02464">
    <property type="entry name" value="CinA"/>
    <property type="match status" value="1"/>
</dbReference>
<keyword evidence="3" id="KW-1185">Reference proteome</keyword>
<feature type="domain" description="CinA C-terminal" evidence="1">
    <location>
        <begin position="16"/>
        <end position="154"/>
    </location>
</feature>
<dbReference type="EMBL" id="SNZV01000005">
    <property type="protein sequence ID" value="TDS13153.1"/>
    <property type="molecule type" value="Genomic_DNA"/>
</dbReference>